<dbReference type="SMART" id="SM00367">
    <property type="entry name" value="LRR_CC"/>
    <property type="match status" value="7"/>
</dbReference>
<sequence length="2967" mass="341399">MCNLTSLIVDNCVELKYLFSSTMVESFMNLKHLEISNCPIMEEIIAKTERNNAGKKVNFLKLEKIILKDMDSLKTIWHYQFETSKMLEVNNCKKIVVVFPSSMQTTYNELEKLEVTNCDSVEEIFELTFNENNSEEVTTHLKEVTIDGLWNLKKIWSGDPEGILSFQNLINVQVVNCESLEYLLPFSVATRCSHLKELGIKWCGNMKLIVGEEKESSMNEDPIFEFNQLSTLLLFHSPKLNGFYAGNHTLECSSLRNIYVFKCTKLNLFRTLSNFHDDKHSVSTEQPLFFDEEVIPNLEELRMEQADADMILKTQNPSSLFSKMTILGLACYNTEEATFPYWFLENVHTLESLVVEWSCFKKIFQDKGEISEKTHPHIKRLTLNQLPKLQHICEEGSQIDPVLEFLECLNVSNCSSLINLMPSSVTLNHLTKLEITECNGLKYLISTLTARSLDKLTELKIKDCNSLEEVVNGVENVDIAFISLQILMLECLPSLVKFCSSKCSMKFPLLEKVIVGECPRMKIFSAGDTSTPILQKVKIAENVSEWHWKGNLNNTIYNMFEDKVGFGSFKHLKLSEYPELKELWYGRLEHKAFRSLKYLVVHKCDFLSDVLFKPNVVAVLMHLEELDVEDCDSLEAVFDSKDEFAKEIVVQNSTQLKKLKLSNLPKLKHVWKKDPHYTMKFENLSDVSVVGCNSLISLFPLSVARDMMQLQSLQVSKCGIQEIVAKEEGTYEMVKFVFPHLTSINLEYLTKLKAFFVGVHSLQCKSLKKIKLFGCPKIELFKAEPLRHQESSKNDVLNISTYQPLFVIEEVAFPDLDALKLSSLLHLNQIWDDNYQPMCNLTSLIVDNCVGLKYLFSSTLVESFMNLKHLEISNCPIMEEIIAKTERNNAGKKVNFLKLEKIILKDMDSLKTIWHYQFETSKMLEVNNCKKIVVVFPSSMQNTYYELEKLEVTNCALVEEIFELTFNQNNSEEVMTQLKEVTLGGLFKLKKIWSGDPQGILSFQNLINVQVISCASLEYLLPFSVATRCSHLKELGIKWCGNMKDIVAEEKESRVNAATIFEFNQLSILSLLGLYKLNGFYAGNHTLACPSLRKISVSRCTKLKLFRTLFTRSSNFRDGKHSVLTEQPLFIAEEVIPNLEVLKMAQADADLILQTQNSNSLFSKMTFIGLSDYDCEEARFPYWFLENVHTLESLLVEWSCFKKIFQDKGEISEKTHTQIKTLMLNELPKLQHICEEGSQIDPVLEFLEYLDVDSCSSLTNLMPSSVTLNHLTKLEIIKCNGLKYLITTPTARSLDKLTVLKIKDCNSLDEVVTGVENVDIAFMSLQILMLECLPSLIKFCSVKCFMKFPSLEKVIVGECPRMKIFSAGNTSTPILRKVKIAEIDSEWHWKGNLNDTIYNMFEDKVGFGSFKHLKLSEYPELKELWYGRLENNTFRSLKYLVVHKCDFLFDVLFQPNLLEVLMNLEELDVEDCNSLEAVFDLKDEFAKEIVVQNSSQLKKLKLSNLPKLKHVWKEDPHYTMRFQNLSDVSVVGCKNLINIFPLSVAKGMLQLQSLRVSKSGIQEIVAKEDGTEEIVKFVFPQLTSIILKHLPKLKAFFVGVHSLQCKSLKTIKLFRCPKIELFKEEPLRHQESSKNDELNISKYQPLFVIEEVLANVENLNLNNKDFDKILQTQYAGVQFNNLKHIAVCEFYNEEANFPYWFLKNVPNCESLLVQWSLFTEIFQGEQTIRMEKETQISPQLKQLKLLHLSKLQCICKEGFQMDPVLQFLESIYVYQCSSLTMLVPSSVSFSYMTFLEVTNCNGLKNLITHSTAKSLVKLATMKIKMCNWLEDIVNGKEDETNEIEFCSLQTLELTSLERLSRFCSCSCTIMFPLLEVVVVKECPRMELFSFGVTKTTNLQHVQTEEEKHWVGDLNGTIKKMFVDKVAFGSFKHLKLSEYPELKELWYGNLEHTAFRSLKYLVVHKCDFLSDVLFQPNLLEVLMNLEELDNSTQLKKLKLSNLPKLKHVWKVDPHYTMRFQNLSDVSVGDCESLISLFPLSVARDMKQLQSLRVSKCGIQEIVGKEEGTNEIVKFVFPQLTSITLHCLTKLKAFFDGGHSLQCKSLKTIKLFRCPKIELFKAEPLRHQKSSRIDELNISQYQPLFVIEEVLANVENLNLNNTDFGKILQSQYSGVQFNNIKHITVCEFYTEEATFPYWFLKDVPNLETLLVKWSSFTEIFQGEQIIGTEKEPEIIPQLRKLTLWNLSKLQCICKEGFQMDPVLQFLESIYVYQCSSLTMLVPSSVSFSYMTFLEVTNCNGLKKLITHSTAKSLVKLTTMKIKMCNWLEDIVNGKEDETNEIVFCSLQTLELISLQRLCRFSSCPCPIKFPLLKVVVVKECPRMELFSLGVTNTTNLQNVQTDEGNHWEGDLNRTIKKMFCDKVAFGKFKYLALSDYPELKDVWYGQLHCNVFCNLKHLVVERCDFLSHVLFPSNVMQVLQTLEELEVKDCDSLEAVFDVKGMKSQEILIKENTQLKRLTLSTLPKLKHIWNEDPHEIISFGNLHKVDVSMCQSLLYVFPYSLSPDLGHLEMLEISSCRVKEIVAMEETVSMEIQFNFPQLKIMALRLLSNLKSFYQGKHTLDCPSLKTLNVYRCEALRMFSFNNSDLQQPYSVDQQPLFCIEKLSPNLEELAVNGKDMLGILNGYCQENIFHKVKFLHLQCFDETPTILLNDFHTIFPTVETFQVRNSSFETLFPAKGATSYLSMQMSNQIRNLWLFELDKLNHVWQEDFPLDYPLLQYLEELCVVNCPSLISLVSSSTSFTNLTHLKVDNCKELIYLIKISTAKSLVQLKALNITNCEKMLDVVKIDDDKAEENIVFENLEYLEFTSLSNLRSFCYGKQTFIFPSLLSFIVKGCPQMKIFSSALTVAPCLTSIEVEEENMRWEGDLNTTIEQMFIEKSHFLINILNDETIIYPHICKDDAQAQETCEK</sequence>
<proteinExistence type="predicted"/>
<accession>A0A396GID5</accession>
<keyword evidence="1" id="KW-0611">Plant defense</keyword>
<reference evidence="3" key="1">
    <citation type="journal article" date="2018" name="Nat. Plants">
        <title>Whole-genome landscape of Medicago truncatula symbiotic genes.</title>
        <authorList>
            <person name="Pecrix Y."/>
            <person name="Gamas P."/>
            <person name="Carrere S."/>
        </authorList>
    </citation>
    <scope>NUCLEOTIDE SEQUENCE</scope>
    <source>
        <tissue evidence="3">Leaves</tissue>
    </source>
</reference>
<feature type="domain" description="Disease resistance protein At4g27190-like leucine-rich repeats" evidence="2">
    <location>
        <begin position="1990"/>
        <end position="2056"/>
    </location>
</feature>
<feature type="domain" description="Disease resistance protein At4g27190-like leucine-rich repeats" evidence="2">
    <location>
        <begin position="1410"/>
        <end position="1558"/>
    </location>
</feature>
<comment type="caution">
    <text evidence="3">The sequence shown here is derived from an EMBL/GenBank/DDBJ whole genome shotgun (WGS) entry which is preliminary data.</text>
</comment>
<dbReference type="SUPFAM" id="SSF52047">
    <property type="entry name" value="RNI-like"/>
    <property type="match status" value="7"/>
</dbReference>
<dbReference type="PANTHER" id="PTHR33463">
    <property type="entry name" value="NB-ARC DOMAIN-CONTAINING PROTEIN-RELATED"/>
    <property type="match status" value="1"/>
</dbReference>
<feature type="domain" description="Disease resistance protein At4g27190-like leucine-rich repeats" evidence="2">
    <location>
        <begin position="2795"/>
        <end position="2901"/>
    </location>
</feature>
<feature type="domain" description="Disease resistance protein At4g27190-like leucine-rich repeats" evidence="2">
    <location>
        <begin position="817"/>
        <end position="918"/>
    </location>
</feature>
<feature type="domain" description="Disease resistance protein At4g27190-like leucine-rich repeats" evidence="2">
    <location>
        <begin position="2427"/>
        <end position="2576"/>
    </location>
</feature>
<dbReference type="InterPro" id="IPR006553">
    <property type="entry name" value="Leu-rich_rpt_Cys-con_subtyp"/>
</dbReference>
<dbReference type="Gene3D" id="3.80.10.10">
    <property type="entry name" value="Ribonuclease Inhibitor"/>
    <property type="match status" value="11"/>
</dbReference>
<dbReference type="Proteomes" id="UP000265566">
    <property type="component" value="Chromosome 8"/>
</dbReference>
<dbReference type="InterPro" id="IPR050905">
    <property type="entry name" value="Plant_NBS-LRR"/>
</dbReference>
<gene>
    <name evidence="3" type="ORF">MtrunA17_Chr8g0359891</name>
</gene>
<dbReference type="InterPro" id="IPR032675">
    <property type="entry name" value="LRR_dom_sf"/>
</dbReference>
<feature type="domain" description="Disease resistance protein At4g27190-like leucine-rich repeats" evidence="2">
    <location>
        <begin position="1930"/>
        <end position="1988"/>
    </location>
</feature>
<dbReference type="SUPFAM" id="SSF52058">
    <property type="entry name" value="L domain-like"/>
    <property type="match status" value="3"/>
</dbReference>
<dbReference type="Gramene" id="rna47125">
    <property type="protein sequence ID" value="RHN40882.1"/>
    <property type="gene ID" value="gene47125"/>
</dbReference>
<evidence type="ECO:0000259" key="2">
    <source>
        <dbReference type="Pfam" id="PF23247"/>
    </source>
</evidence>
<dbReference type="Pfam" id="PF23247">
    <property type="entry name" value="LRR_RPS2"/>
    <property type="match status" value="14"/>
</dbReference>
<feature type="domain" description="Disease resistance protein At4g27190-like leucine-rich repeats" evidence="2">
    <location>
        <begin position="1152"/>
        <end position="1280"/>
    </location>
</feature>
<dbReference type="InterPro" id="IPR057135">
    <property type="entry name" value="At4g27190-like_LRR"/>
</dbReference>
<evidence type="ECO:0000313" key="3">
    <source>
        <dbReference type="EMBL" id="RHN40882.1"/>
    </source>
</evidence>
<feature type="domain" description="Disease resistance protein At4g27190-like leucine-rich repeats" evidence="2">
    <location>
        <begin position="298"/>
        <end position="439"/>
    </location>
</feature>
<feature type="domain" description="Disease resistance protein At4g27190-like leucine-rich repeats" evidence="2">
    <location>
        <begin position="2"/>
        <end position="81"/>
    </location>
</feature>
<feature type="domain" description="Disease resistance protein At4g27190-like leucine-rich repeats" evidence="2">
    <location>
        <begin position="2152"/>
        <end position="2284"/>
    </location>
</feature>
<feature type="domain" description="Disease resistance protein At4g27190-like leucine-rich repeats" evidence="2">
    <location>
        <begin position="569"/>
        <end position="719"/>
    </location>
</feature>
<feature type="domain" description="Disease resistance protein At4g27190-like leucine-rich repeats" evidence="2">
    <location>
        <begin position="919"/>
        <end position="1041"/>
    </location>
</feature>
<name>A0A396GID5_MEDTR</name>
<protein>
    <submittedName>
        <fullName evidence="3">Putative leucine-rich repeat domain, L domain-containing protein</fullName>
    </submittedName>
</protein>
<feature type="domain" description="Disease resistance protein At4g27190-like leucine-rich repeats" evidence="2">
    <location>
        <begin position="1656"/>
        <end position="1788"/>
    </location>
</feature>
<dbReference type="EMBL" id="PSQE01000008">
    <property type="protein sequence ID" value="RHN40882.1"/>
    <property type="molecule type" value="Genomic_DNA"/>
</dbReference>
<feature type="domain" description="Disease resistance protein At4g27190-like leucine-rich repeats" evidence="2">
    <location>
        <begin position="84"/>
        <end position="204"/>
    </location>
</feature>
<organism evidence="3">
    <name type="scientific">Medicago truncatula</name>
    <name type="common">Barrel medic</name>
    <name type="synonym">Medicago tribuloides</name>
    <dbReference type="NCBI Taxonomy" id="3880"/>
    <lineage>
        <taxon>Eukaryota</taxon>
        <taxon>Viridiplantae</taxon>
        <taxon>Streptophyta</taxon>
        <taxon>Embryophyta</taxon>
        <taxon>Tracheophyta</taxon>
        <taxon>Spermatophyta</taxon>
        <taxon>Magnoliopsida</taxon>
        <taxon>eudicotyledons</taxon>
        <taxon>Gunneridae</taxon>
        <taxon>Pentapetalae</taxon>
        <taxon>rosids</taxon>
        <taxon>fabids</taxon>
        <taxon>Fabales</taxon>
        <taxon>Fabaceae</taxon>
        <taxon>Papilionoideae</taxon>
        <taxon>50 kb inversion clade</taxon>
        <taxon>NPAAA clade</taxon>
        <taxon>Hologalegina</taxon>
        <taxon>IRL clade</taxon>
        <taxon>Trifolieae</taxon>
        <taxon>Medicago</taxon>
    </lineage>
</organism>
<evidence type="ECO:0000256" key="1">
    <source>
        <dbReference type="ARBA" id="ARBA00022821"/>
    </source>
</evidence>
<dbReference type="PANTHER" id="PTHR33463:SF209">
    <property type="entry name" value="DISEASE RESISTANCE PROTEIN RPS2-LIKE"/>
    <property type="match status" value="1"/>
</dbReference>